<dbReference type="AlphaFoldDB" id="A0AAV3YZN4"/>
<evidence type="ECO:0000259" key="4">
    <source>
        <dbReference type="Pfam" id="PF21787"/>
    </source>
</evidence>
<dbReference type="PANTHER" id="PTHR47696:SF1">
    <property type="entry name" value="THAP DOMAIN-CONTAINING PROTEIN 2"/>
    <property type="match status" value="1"/>
</dbReference>
<comment type="caution">
    <text evidence="5">The sequence shown here is derived from an EMBL/GenBank/DDBJ whole genome shotgun (WGS) entry which is preliminary data.</text>
</comment>
<reference evidence="5 6" key="1">
    <citation type="journal article" date="2021" name="Elife">
        <title>Chloroplast acquisition without the gene transfer in kleptoplastic sea slugs, Plakobranchus ocellatus.</title>
        <authorList>
            <person name="Maeda T."/>
            <person name="Takahashi S."/>
            <person name="Yoshida T."/>
            <person name="Shimamura S."/>
            <person name="Takaki Y."/>
            <person name="Nagai Y."/>
            <person name="Toyoda A."/>
            <person name="Suzuki Y."/>
            <person name="Arimoto A."/>
            <person name="Ishii H."/>
            <person name="Satoh N."/>
            <person name="Nishiyama T."/>
            <person name="Hasebe M."/>
            <person name="Maruyama T."/>
            <person name="Minagawa J."/>
            <person name="Obokata J."/>
            <person name="Shigenobu S."/>
        </authorList>
    </citation>
    <scope>NUCLEOTIDE SEQUENCE [LARGE SCALE GENOMIC DNA]</scope>
</reference>
<feature type="domain" description="THAP9-like helix-turn-helix" evidence="3">
    <location>
        <begin position="108"/>
        <end position="185"/>
    </location>
</feature>
<dbReference type="Pfam" id="PF21787">
    <property type="entry name" value="TNP-like_RNaseH_N"/>
    <property type="match status" value="1"/>
</dbReference>
<gene>
    <name evidence="5" type="ORF">PoB_001501900</name>
</gene>
<dbReference type="Pfam" id="PF12017">
    <property type="entry name" value="Tnp_P_element"/>
    <property type="match status" value="1"/>
</dbReference>
<name>A0AAV3YZN4_9GAST</name>
<evidence type="ECO:0000313" key="6">
    <source>
        <dbReference type="Proteomes" id="UP000735302"/>
    </source>
</evidence>
<sequence>MLFTDCFQESKPRKAPASRVCAAEAATTATPPSSADQPVSPQPDPGSSTHQVTKEHGYCLSSPRKMKRKIDALAGYAESYKKKIKNVQQQSRRLAIKVANLSEIVQDLKNKNYVSDSCAELLEQSFSSVPLQLMKRILQKKGQGSFHPSLKAFANTLQFFSTKAYNFVRDTFGLGLPAVSTLRGWFRSVDGNVGFNASVMQSLENKVKEAKKQGNEVLCSLMLDEMAIMKKIEFDGKKTFGFVDIGSGVTDDGAPAATQALVFMVMCVNGSWKVPIGFFFLHPWHDGQGEG</sequence>
<dbReference type="InterPro" id="IPR048365">
    <property type="entry name" value="TNP-like_RNaseH_N"/>
</dbReference>
<keyword evidence="6" id="KW-1185">Reference proteome</keyword>
<organism evidence="5 6">
    <name type="scientific">Plakobranchus ocellatus</name>
    <dbReference type="NCBI Taxonomy" id="259542"/>
    <lineage>
        <taxon>Eukaryota</taxon>
        <taxon>Metazoa</taxon>
        <taxon>Spiralia</taxon>
        <taxon>Lophotrochozoa</taxon>
        <taxon>Mollusca</taxon>
        <taxon>Gastropoda</taxon>
        <taxon>Heterobranchia</taxon>
        <taxon>Euthyneura</taxon>
        <taxon>Panpulmonata</taxon>
        <taxon>Sacoglossa</taxon>
        <taxon>Placobranchoidea</taxon>
        <taxon>Plakobranchidae</taxon>
        <taxon>Plakobranchus</taxon>
    </lineage>
</organism>
<evidence type="ECO:0000256" key="1">
    <source>
        <dbReference type="SAM" id="Coils"/>
    </source>
</evidence>
<protein>
    <submittedName>
        <fullName evidence="5">THAP domain containing 9</fullName>
    </submittedName>
</protein>
<dbReference type="InterPro" id="IPR021896">
    <property type="entry name" value="THAP9-like_HTH"/>
</dbReference>
<evidence type="ECO:0000259" key="3">
    <source>
        <dbReference type="Pfam" id="PF12017"/>
    </source>
</evidence>
<feature type="domain" description="Transposable element P transposase-like RNase H" evidence="4">
    <location>
        <begin position="192"/>
        <end position="282"/>
    </location>
</feature>
<dbReference type="Proteomes" id="UP000735302">
    <property type="component" value="Unassembled WGS sequence"/>
</dbReference>
<feature type="region of interest" description="Disordered" evidence="2">
    <location>
        <begin position="1"/>
        <end position="60"/>
    </location>
</feature>
<feature type="compositionally biased region" description="Low complexity" evidence="2">
    <location>
        <begin position="22"/>
        <end position="35"/>
    </location>
</feature>
<accession>A0AAV3YZN4</accession>
<evidence type="ECO:0000256" key="2">
    <source>
        <dbReference type="SAM" id="MobiDB-lite"/>
    </source>
</evidence>
<dbReference type="InterPro" id="IPR026521">
    <property type="entry name" value="THAP2"/>
</dbReference>
<keyword evidence="1" id="KW-0175">Coiled coil</keyword>
<dbReference type="EMBL" id="BLXT01001848">
    <property type="protein sequence ID" value="GFN88513.1"/>
    <property type="molecule type" value="Genomic_DNA"/>
</dbReference>
<feature type="coiled-coil region" evidence="1">
    <location>
        <begin position="77"/>
        <end position="111"/>
    </location>
</feature>
<evidence type="ECO:0000313" key="5">
    <source>
        <dbReference type="EMBL" id="GFN88513.1"/>
    </source>
</evidence>
<dbReference type="PANTHER" id="PTHR47696">
    <property type="entry name" value="THAP DOMAIN-CONTAINING PROTEIN 2"/>
    <property type="match status" value="1"/>
</dbReference>
<proteinExistence type="predicted"/>